<keyword evidence="3" id="KW-1185">Reference proteome</keyword>
<dbReference type="PROSITE" id="PS00028">
    <property type="entry name" value="ZINC_FINGER_C2H2_1"/>
    <property type="match status" value="1"/>
</dbReference>
<feature type="domain" description="C2H2-type" evidence="1">
    <location>
        <begin position="399"/>
        <end position="420"/>
    </location>
</feature>
<evidence type="ECO:0000313" key="2">
    <source>
        <dbReference type="EMBL" id="KAF2894447.1"/>
    </source>
</evidence>
<comment type="caution">
    <text evidence="2">The sequence shown here is derived from an EMBL/GenBank/DDBJ whole genome shotgun (WGS) entry which is preliminary data.</text>
</comment>
<dbReference type="PANTHER" id="PTHR46954:SF1">
    <property type="entry name" value="C2H2-TYPE DOMAIN-CONTAINING PROTEIN"/>
    <property type="match status" value="1"/>
</dbReference>
<name>A0A8K0GA82_IGNLU</name>
<gene>
    <name evidence="2" type="ORF">ILUMI_11727</name>
</gene>
<feature type="non-terminal residue" evidence="2">
    <location>
        <position position="1"/>
    </location>
</feature>
<dbReference type="OrthoDB" id="10065089at2759"/>
<reference evidence="2" key="1">
    <citation type="submission" date="2019-08" db="EMBL/GenBank/DDBJ databases">
        <title>The genome of the North American firefly Photinus pyralis.</title>
        <authorList>
            <consortium name="Photinus pyralis genome working group"/>
            <person name="Fallon T.R."/>
            <person name="Sander Lower S.E."/>
            <person name="Weng J.-K."/>
        </authorList>
    </citation>
    <scope>NUCLEOTIDE SEQUENCE</scope>
    <source>
        <strain evidence="2">TRF0915ILg1</strain>
        <tissue evidence="2">Whole body</tissue>
    </source>
</reference>
<evidence type="ECO:0000259" key="1">
    <source>
        <dbReference type="PROSITE" id="PS00028"/>
    </source>
</evidence>
<accession>A0A8K0GA82</accession>
<sequence length="470" mass="53784">NQIVLLQAELDLAVRRRDSLSVDGNEQRQVKKLRDEIDYCKKELRKKEQHMRHSKTHRLSVKSKIELVCESLSVTNLLMARSASGRPRLEEQQPELLKTIVDITMFGASAEERRRFEIDDKARVPIGLTAANKQAPLPMRVEYRVLLSDHDWVIASKHKLIPSVYAGCIIKANDMGRAEAVTYSGPIYVAVRSDRHSSSTASSHAKDAYGGPDENPRYAKVISHALHHFVEHDLDTIFIFTNAPGKSAFNRVERRMAALCQQLSGFILPHYSYGTHLDEPGRTTDFDLEKKNFEVWNSMVIDHHEVVKCDDRTCCGNMQSFLRLVLPERFLPSPYSILQSSCGLYIPKPEDHDRKTFASFLLQRSFGITSTHEGFEKMPYDLYCPSLKDERHQLVGRTCKQCGLYFCTKKNAQTHRWSLHYRKEQSKEQGDDSAAPNIRPIRIVTRRSLARSLNLGRFYAWCAKMITSSG</sequence>
<dbReference type="PANTHER" id="PTHR46954">
    <property type="entry name" value="C2H2-TYPE DOMAIN-CONTAINING PROTEIN"/>
    <property type="match status" value="1"/>
</dbReference>
<proteinExistence type="predicted"/>
<dbReference type="EMBL" id="VTPC01006975">
    <property type="protein sequence ID" value="KAF2894447.1"/>
    <property type="molecule type" value="Genomic_DNA"/>
</dbReference>
<evidence type="ECO:0000313" key="3">
    <source>
        <dbReference type="Proteomes" id="UP000801492"/>
    </source>
</evidence>
<dbReference type="AlphaFoldDB" id="A0A8K0GA82"/>
<dbReference type="InterPro" id="IPR013087">
    <property type="entry name" value="Znf_C2H2_type"/>
</dbReference>
<protein>
    <recommendedName>
        <fullName evidence="1">C2H2-type domain-containing protein</fullName>
    </recommendedName>
</protein>
<organism evidence="2 3">
    <name type="scientific">Ignelater luminosus</name>
    <name type="common">Cucubano</name>
    <name type="synonym">Pyrophorus luminosus</name>
    <dbReference type="NCBI Taxonomy" id="2038154"/>
    <lineage>
        <taxon>Eukaryota</taxon>
        <taxon>Metazoa</taxon>
        <taxon>Ecdysozoa</taxon>
        <taxon>Arthropoda</taxon>
        <taxon>Hexapoda</taxon>
        <taxon>Insecta</taxon>
        <taxon>Pterygota</taxon>
        <taxon>Neoptera</taxon>
        <taxon>Endopterygota</taxon>
        <taxon>Coleoptera</taxon>
        <taxon>Polyphaga</taxon>
        <taxon>Elateriformia</taxon>
        <taxon>Elateroidea</taxon>
        <taxon>Elateridae</taxon>
        <taxon>Agrypninae</taxon>
        <taxon>Pyrophorini</taxon>
        <taxon>Ignelater</taxon>
    </lineage>
</organism>
<dbReference type="Proteomes" id="UP000801492">
    <property type="component" value="Unassembled WGS sequence"/>
</dbReference>